<protein>
    <recommendedName>
        <fullName evidence="2">non-specific serine/threonine protein kinase</fullName>
        <ecNumber evidence="2">2.7.11.1</ecNumber>
    </recommendedName>
</protein>
<evidence type="ECO:0000313" key="18">
    <source>
        <dbReference type="EMBL" id="KAJ1529279.1"/>
    </source>
</evidence>
<dbReference type="SUPFAM" id="SSF56112">
    <property type="entry name" value="Protein kinase-like (PK-like)"/>
    <property type="match status" value="1"/>
</dbReference>
<dbReference type="GO" id="GO:0005525">
    <property type="term" value="F:GTP binding"/>
    <property type="evidence" value="ECO:0007669"/>
    <property type="project" value="UniProtKB-KW"/>
</dbReference>
<dbReference type="PRINTS" id="PR00449">
    <property type="entry name" value="RASTRNSFRMNG"/>
</dbReference>
<feature type="compositionally biased region" description="Basic and acidic residues" evidence="15">
    <location>
        <begin position="1793"/>
        <end position="1808"/>
    </location>
</feature>
<dbReference type="Pfam" id="PF00023">
    <property type="entry name" value="Ank"/>
    <property type="match status" value="1"/>
</dbReference>
<evidence type="ECO:0000256" key="1">
    <source>
        <dbReference type="ARBA" id="ARBA00001946"/>
    </source>
</evidence>
<dbReference type="SMART" id="SM00369">
    <property type="entry name" value="LRR_TYP"/>
    <property type="match status" value="7"/>
</dbReference>
<dbReference type="Gene3D" id="3.40.50.300">
    <property type="entry name" value="P-loop containing nucleotide triphosphate hydrolases"/>
    <property type="match status" value="1"/>
</dbReference>
<dbReference type="SMART" id="SM00220">
    <property type="entry name" value="S_TKc"/>
    <property type="match status" value="1"/>
</dbReference>
<dbReference type="InterPro" id="IPR003591">
    <property type="entry name" value="Leu-rich_rpt_typical-subtyp"/>
</dbReference>
<proteinExistence type="predicted"/>
<feature type="domain" description="Roc" evidence="17">
    <location>
        <begin position="1017"/>
        <end position="1249"/>
    </location>
</feature>
<dbReference type="GO" id="GO:0005524">
    <property type="term" value="F:ATP binding"/>
    <property type="evidence" value="ECO:0007669"/>
    <property type="project" value="UniProtKB-UniRule"/>
</dbReference>
<feature type="compositionally biased region" description="Pro residues" evidence="15">
    <location>
        <begin position="2514"/>
        <end position="2524"/>
    </location>
</feature>
<feature type="region of interest" description="Disordered" evidence="15">
    <location>
        <begin position="889"/>
        <end position="916"/>
    </location>
</feature>
<evidence type="ECO:0000256" key="12">
    <source>
        <dbReference type="ARBA" id="ARBA00048679"/>
    </source>
</evidence>
<keyword evidence="9 14" id="KW-0067">ATP-binding</keyword>
<dbReference type="SMART" id="SM00248">
    <property type="entry name" value="ANK"/>
    <property type="match status" value="6"/>
</dbReference>
<dbReference type="PANTHER" id="PTHR24198">
    <property type="entry name" value="ANKYRIN REPEAT AND PROTEIN KINASE DOMAIN-CONTAINING PROTEIN"/>
    <property type="match status" value="1"/>
</dbReference>
<keyword evidence="10 13" id="KW-0040">ANK repeat</keyword>
<name>A0AAV7XS88_9NEOP</name>
<feature type="binding site" evidence="14">
    <location>
        <position position="1905"/>
    </location>
    <ligand>
        <name>ATP</name>
        <dbReference type="ChEBI" id="CHEBI:30616"/>
    </ligand>
</feature>
<dbReference type="Gene3D" id="3.80.10.10">
    <property type="entry name" value="Ribonuclease Inhibitor"/>
    <property type="match status" value="3"/>
</dbReference>
<dbReference type="InterPro" id="IPR011047">
    <property type="entry name" value="Quinoprotein_ADH-like_sf"/>
</dbReference>
<evidence type="ECO:0000256" key="3">
    <source>
        <dbReference type="ARBA" id="ARBA00022527"/>
    </source>
</evidence>
<dbReference type="GO" id="GO:0005737">
    <property type="term" value="C:cytoplasm"/>
    <property type="evidence" value="ECO:0007669"/>
    <property type="project" value="UniProtKB-ARBA"/>
</dbReference>
<dbReference type="PROSITE" id="PS00107">
    <property type="entry name" value="PROTEIN_KINASE_ATP"/>
    <property type="match status" value="1"/>
</dbReference>
<dbReference type="SUPFAM" id="SSF50998">
    <property type="entry name" value="Quinoprotein alcohol dehydrogenase-like"/>
    <property type="match status" value="1"/>
</dbReference>
<keyword evidence="3" id="KW-0723">Serine/threonine-protein kinase</keyword>
<dbReference type="GO" id="GO:0009966">
    <property type="term" value="P:regulation of signal transduction"/>
    <property type="evidence" value="ECO:0007669"/>
    <property type="project" value="UniProtKB-ARBA"/>
</dbReference>
<feature type="region of interest" description="Disordered" evidence="15">
    <location>
        <begin position="518"/>
        <end position="546"/>
    </location>
</feature>
<comment type="caution">
    <text evidence="18">The sequence shown here is derived from an EMBL/GenBank/DDBJ whole genome shotgun (WGS) entry which is preliminary data.</text>
</comment>
<dbReference type="Pfam" id="PF16095">
    <property type="entry name" value="COR-A"/>
    <property type="match status" value="1"/>
</dbReference>
<dbReference type="GO" id="GO:0004674">
    <property type="term" value="F:protein serine/threonine kinase activity"/>
    <property type="evidence" value="ECO:0007669"/>
    <property type="project" value="UniProtKB-KW"/>
</dbReference>
<evidence type="ECO:0000256" key="14">
    <source>
        <dbReference type="PROSITE-ProRule" id="PRU10141"/>
    </source>
</evidence>
<comment type="catalytic activity">
    <reaction evidence="12">
        <text>L-seryl-[protein] + ATP = O-phospho-L-seryl-[protein] + ADP + H(+)</text>
        <dbReference type="Rhea" id="RHEA:17989"/>
        <dbReference type="Rhea" id="RHEA-COMP:9863"/>
        <dbReference type="Rhea" id="RHEA-COMP:11604"/>
        <dbReference type="ChEBI" id="CHEBI:15378"/>
        <dbReference type="ChEBI" id="CHEBI:29999"/>
        <dbReference type="ChEBI" id="CHEBI:30616"/>
        <dbReference type="ChEBI" id="CHEBI:83421"/>
        <dbReference type="ChEBI" id="CHEBI:456216"/>
        <dbReference type="EC" id="2.7.11.1"/>
    </reaction>
</comment>
<dbReference type="EC" id="2.7.11.1" evidence="2"/>
<dbReference type="InterPro" id="IPR001611">
    <property type="entry name" value="Leu-rich_rpt"/>
</dbReference>
<dbReference type="FunFam" id="1.10.510.10:FF:000749">
    <property type="entry name" value="Leucine-rich repeat kinase, isoform C"/>
    <property type="match status" value="1"/>
</dbReference>
<dbReference type="PROSITE" id="PS00108">
    <property type="entry name" value="PROTEIN_KINASE_ST"/>
    <property type="match status" value="1"/>
</dbReference>
<dbReference type="PROSITE" id="PS50297">
    <property type="entry name" value="ANK_REP_REGION"/>
    <property type="match status" value="1"/>
</dbReference>
<feature type="region of interest" description="Disordered" evidence="15">
    <location>
        <begin position="803"/>
        <end position="828"/>
    </location>
</feature>
<dbReference type="SUPFAM" id="SSF52540">
    <property type="entry name" value="P-loop containing nucleoside triphosphate hydrolases"/>
    <property type="match status" value="1"/>
</dbReference>
<organism evidence="18 19">
    <name type="scientific">Megalurothrips usitatus</name>
    <name type="common">bean blossom thrips</name>
    <dbReference type="NCBI Taxonomy" id="439358"/>
    <lineage>
        <taxon>Eukaryota</taxon>
        <taxon>Metazoa</taxon>
        <taxon>Ecdysozoa</taxon>
        <taxon>Arthropoda</taxon>
        <taxon>Hexapoda</taxon>
        <taxon>Insecta</taxon>
        <taxon>Pterygota</taxon>
        <taxon>Neoptera</taxon>
        <taxon>Paraneoptera</taxon>
        <taxon>Thysanoptera</taxon>
        <taxon>Terebrantia</taxon>
        <taxon>Thripoidea</taxon>
        <taxon>Thripidae</taxon>
        <taxon>Megalurothrips</taxon>
    </lineage>
</organism>
<evidence type="ECO:0000256" key="10">
    <source>
        <dbReference type="ARBA" id="ARBA00023043"/>
    </source>
</evidence>
<feature type="region of interest" description="Disordered" evidence="15">
    <location>
        <begin position="207"/>
        <end position="231"/>
    </location>
</feature>
<dbReference type="Gene3D" id="3.30.70.1390">
    <property type="entry name" value="ROC domain from the Parkinson's disease-associated leucine-rich repeat kinase 2"/>
    <property type="match status" value="1"/>
</dbReference>
<dbReference type="SUPFAM" id="SSF48403">
    <property type="entry name" value="Ankyrin repeat"/>
    <property type="match status" value="1"/>
</dbReference>
<evidence type="ECO:0000256" key="13">
    <source>
        <dbReference type="PROSITE-ProRule" id="PRU00023"/>
    </source>
</evidence>
<dbReference type="InterPro" id="IPR027417">
    <property type="entry name" value="P-loop_NTPase"/>
</dbReference>
<dbReference type="InterPro" id="IPR017441">
    <property type="entry name" value="Protein_kinase_ATP_BS"/>
</dbReference>
<keyword evidence="7 14" id="KW-0547">Nucleotide-binding</keyword>
<feature type="compositionally biased region" description="Low complexity" evidence="15">
    <location>
        <begin position="803"/>
        <end position="819"/>
    </location>
</feature>
<gene>
    <name evidence="18" type="ORF">ONE63_006078</name>
</gene>
<dbReference type="PROSITE" id="PS50011">
    <property type="entry name" value="PROTEIN_KINASE_DOM"/>
    <property type="match status" value="1"/>
</dbReference>
<dbReference type="InterPro" id="IPR036770">
    <property type="entry name" value="Ankyrin_rpt-contain_sf"/>
</dbReference>
<dbReference type="SUPFAM" id="SSF52058">
    <property type="entry name" value="L domain-like"/>
    <property type="match status" value="1"/>
</dbReference>
<dbReference type="SMART" id="SM00364">
    <property type="entry name" value="LRR_BAC"/>
    <property type="match status" value="8"/>
</dbReference>
<keyword evidence="19" id="KW-1185">Reference proteome</keyword>
<dbReference type="FunFam" id="3.40.50.300:FF:001518">
    <property type="entry name" value="Leucine-rich repeat kinase, isoform C"/>
    <property type="match status" value="1"/>
</dbReference>
<feature type="repeat" description="ANK" evidence="13">
    <location>
        <begin position="277"/>
        <end position="309"/>
    </location>
</feature>
<dbReference type="Pfam" id="PF13855">
    <property type="entry name" value="LRR_8"/>
    <property type="match status" value="1"/>
</dbReference>
<evidence type="ECO:0000256" key="2">
    <source>
        <dbReference type="ARBA" id="ARBA00012513"/>
    </source>
</evidence>
<keyword evidence="5" id="KW-0808">Transferase</keyword>
<dbReference type="InterPro" id="IPR008271">
    <property type="entry name" value="Ser/Thr_kinase_AS"/>
</dbReference>
<feature type="region of interest" description="Disordered" evidence="15">
    <location>
        <begin position="1724"/>
        <end position="1808"/>
    </location>
</feature>
<evidence type="ECO:0000256" key="5">
    <source>
        <dbReference type="ARBA" id="ARBA00022679"/>
    </source>
</evidence>
<dbReference type="InterPro" id="IPR032675">
    <property type="entry name" value="LRR_dom_sf"/>
</dbReference>
<evidence type="ECO:0000259" key="16">
    <source>
        <dbReference type="PROSITE" id="PS50011"/>
    </source>
</evidence>
<dbReference type="PROSITE" id="PS51424">
    <property type="entry name" value="ROC"/>
    <property type="match status" value="1"/>
</dbReference>
<evidence type="ECO:0000256" key="7">
    <source>
        <dbReference type="ARBA" id="ARBA00022741"/>
    </source>
</evidence>
<dbReference type="InterPro" id="IPR011009">
    <property type="entry name" value="Kinase-like_dom_sf"/>
</dbReference>
<accession>A0AAV7XS88</accession>
<dbReference type="Pfam" id="PF08477">
    <property type="entry name" value="Roc"/>
    <property type="match status" value="1"/>
</dbReference>
<dbReference type="Pfam" id="PF12796">
    <property type="entry name" value="Ank_2"/>
    <property type="match status" value="1"/>
</dbReference>
<keyword evidence="8" id="KW-0418">Kinase</keyword>
<dbReference type="InterPro" id="IPR002110">
    <property type="entry name" value="Ankyrin_rpt"/>
</dbReference>
<dbReference type="PROSITE" id="PS50088">
    <property type="entry name" value="ANK_REPEAT"/>
    <property type="match status" value="1"/>
</dbReference>
<dbReference type="Gene3D" id="1.25.40.20">
    <property type="entry name" value="Ankyrin repeat-containing domain"/>
    <property type="match status" value="2"/>
</dbReference>
<feature type="compositionally biased region" description="Low complexity" evidence="15">
    <location>
        <begin position="2525"/>
        <end position="2554"/>
    </location>
</feature>
<evidence type="ECO:0000259" key="17">
    <source>
        <dbReference type="PROSITE" id="PS51424"/>
    </source>
</evidence>
<dbReference type="Gene3D" id="1.10.510.10">
    <property type="entry name" value="Transferase(Phosphotransferase) domain 1"/>
    <property type="match status" value="1"/>
</dbReference>
<keyword evidence="6" id="KW-0677">Repeat</keyword>
<evidence type="ECO:0000256" key="8">
    <source>
        <dbReference type="ARBA" id="ARBA00022777"/>
    </source>
</evidence>
<dbReference type="Proteomes" id="UP001075354">
    <property type="component" value="Chromosome 3"/>
</dbReference>
<reference evidence="18" key="1">
    <citation type="submission" date="2022-12" db="EMBL/GenBank/DDBJ databases">
        <title>Chromosome-level genome assembly of the bean flower thrips Megalurothrips usitatus.</title>
        <authorList>
            <person name="Ma L."/>
            <person name="Liu Q."/>
            <person name="Li H."/>
            <person name="Cai W."/>
        </authorList>
    </citation>
    <scope>NUCLEOTIDE SEQUENCE</scope>
    <source>
        <strain evidence="18">Cailab_2022a</strain>
    </source>
</reference>
<evidence type="ECO:0000256" key="11">
    <source>
        <dbReference type="ARBA" id="ARBA00047899"/>
    </source>
</evidence>
<evidence type="ECO:0000256" key="6">
    <source>
        <dbReference type="ARBA" id="ARBA00022737"/>
    </source>
</evidence>
<dbReference type="EMBL" id="JAPTSV010000003">
    <property type="protein sequence ID" value="KAJ1529279.1"/>
    <property type="molecule type" value="Genomic_DNA"/>
</dbReference>
<feature type="region of interest" description="Disordered" evidence="15">
    <location>
        <begin position="2512"/>
        <end position="2581"/>
    </location>
</feature>
<feature type="compositionally biased region" description="Low complexity" evidence="15">
    <location>
        <begin position="626"/>
        <end position="642"/>
    </location>
</feature>
<comment type="cofactor">
    <cofactor evidence="1">
        <name>Mg(2+)</name>
        <dbReference type="ChEBI" id="CHEBI:18420"/>
    </cofactor>
</comment>
<evidence type="ECO:0000256" key="4">
    <source>
        <dbReference type="ARBA" id="ARBA00022614"/>
    </source>
</evidence>
<dbReference type="InterPro" id="IPR056602">
    <property type="entry name" value="Beta-prop_LRRK2"/>
</dbReference>
<evidence type="ECO:0000256" key="9">
    <source>
        <dbReference type="ARBA" id="ARBA00022840"/>
    </source>
</evidence>
<comment type="catalytic activity">
    <reaction evidence="11">
        <text>L-threonyl-[protein] + ATP = O-phospho-L-threonyl-[protein] + ADP + H(+)</text>
        <dbReference type="Rhea" id="RHEA:46608"/>
        <dbReference type="Rhea" id="RHEA-COMP:11060"/>
        <dbReference type="Rhea" id="RHEA-COMP:11605"/>
        <dbReference type="ChEBI" id="CHEBI:15378"/>
        <dbReference type="ChEBI" id="CHEBI:30013"/>
        <dbReference type="ChEBI" id="CHEBI:30616"/>
        <dbReference type="ChEBI" id="CHEBI:61977"/>
        <dbReference type="ChEBI" id="CHEBI:456216"/>
        <dbReference type="EC" id="2.7.11.1"/>
    </reaction>
</comment>
<dbReference type="Pfam" id="PF23748">
    <property type="entry name" value="Beta-prop_LRRK2"/>
    <property type="match status" value="1"/>
</dbReference>
<dbReference type="InterPro" id="IPR020859">
    <property type="entry name" value="ROC"/>
</dbReference>
<feature type="compositionally biased region" description="Low complexity" evidence="15">
    <location>
        <begin position="2567"/>
        <end position="2579"/>
    </location>
</feature>
<evidence type="ECO:0000313" key="19">
    <source>
        <dbReference type="Proteomes" id="UP001075354"/>
    </source>
</evidence>
<dbReference type="InterPro" id="IPR032171">
    <property type="entry name" value="COR-A"/>
</dbReference>
<dbReference type="InterPro" id="IPR000719">
    <property type="entry name" value="Prot_kinase_dom"/>
</dbReference>
<dbReference type="PANTHER" id="PTHR24198:SF169">
    <property type="entry name" value="NON-SPECIFIC SERINE_THREONINE PROTEIN KINASE"/>
    <property type="match status" value="1"/>
</dbReference>
<sequence>MQDAKESVRRGAHAQVRDAVLAADLGQVRALLAELGPDAELVVNMAPNGSNTLLFLACELGHRELVQELLDRHADGRIHPVTRYSPLYIACFKGRKDVVQIVLKRFPELVRQYTVEEWLPAHAAAINGHLAIIELLLKHSYPASVLTTFQDAASEWEYELPFDINLQDRTGQNVLYLACVLGNAKMVDMLLKFRVTARRIKQAGDDAEAAADGAAPEASEPRSPTSGARRISDGIHSIMSRLNLSLSRSNSTGSCSGAAATERMLSPLLLDLRCNTNAETALHAAARGKHWDIVNALLQAGADPNVVAQEPAPANTHVGGGDDDGHALGAGAKASGGGGGTTPLVEACRNRDIGMVDLMLRYGARDDECRALRVAAGLGSGKEDILLAKLLSIKAHADPEFKINKKAMSENVPTAAQFAGLASLTYSSLFPNTPAMINWHGLRCGLAQVRTQWLVDAALHVNPKLKLNPRNQDIALYAITRLDLSNNSLEWLPAAVLQLQSLRYLNLAQNKLERLPELVSSPSSTRGSKGSRGGRGRGRQGEEAGYNAPSLKELYLQDNRLVQVPEEVFALPALVTLDVSNNQLQALPYAMWRSPKLKELNAAFNLLRDLPSVPPDHQHPASAPRTPSDSISVSSLDSSRSSTDTCTLEALDDMTLNLNLNLLSPAEDALDSRSLQAPYASAKTLRQRDLAHHNLWSRGHGVEVTEQILLNEGDQEGCSQLSALNLAHNQFASIPAALPCLAVNLTRLNLAYNNLRSMGYITSYPNSLKQLDLSHNQVSCWPSLPQMDPAALACFAPGPGSCSAADPGSTPSTPSASPGPIGGPAPTPAPVIGPVVKLPSLGGALSCRRTLRSVILDCVCAHRRHLRLDNMRTLILADNRVTRIQLSTDDDGLQGLPDEEEAADAEGLGSGTAPRHQTAVSATKARLMMPNLSMLDLSNNQLKEIPANIHELSNLSVLNISGNTDVCELPHQMGLLSRLWNLNTRGCNLQEPLKSMIDSKKFKTMDVIGYLKSVLEDAKPYARMKLMIVGVQGIGKTSLLEQLRQEGSGFRKRPPSEHWAKRMGNKNVNTKTSRGVNMSTVGVDIGDWVYEKKRGQANSNYGPVVFRTWDFGGQREYYATHQYFLSKRSLYLVVWKISDGAKGIQEILQWLVNIQARAPNSPVIIVGTHYDVVRESGGGGAGNGPVSATVASAASSEDLQQMIRDKFINIVDAEKCGLPRVLDTIEVSCKTRHNIKLLCNLIYDTVFSLRPPGSKELLLEQKVPASYLMLEDVVGHLASERKTKGVDPVLNAEQYKAVVWYEMQHRYGRTFRDWSELHQATLFLHDNGVLLHYDDATLKDLYFLDPQWLCDMLAHVVTIREINPFARTGVMKLDDLKHVFKSSAIGPVDTRGYIVSLLNKFEVALTWDSRTLLIPSLLPCEEDLQLPSTNPVRVKIPVRSRGWAVRSKKAGGTPVRVHVGNSSFCTSVSQESTGRITPSSPLVETAVEAEPSATAIAAAASCELTHRSDPEVSIRRLLLMSYFPSGFWSRLMTRILADDAVVDIVRSFFIMPKEVTTDVRLAQMLDVRADWVLWQTGMELRYADTTLFRMKEILPALRNSPMDYSQLQLRVKQEGTWTDVDLANSSILEIYFPVDTVVIKRPITDELSGDTPIGYQAVVLDPSSEYVTKLLSLAVDHIDVLLEDWYPTLGTRFVHTSEGRFLVTRLVPCPRCITAECLAAEADANPLRSRSRDSDGWEHVSQSVRPAHVPKTPTQPDSEAGFLSRLTRKSQESSASDGDSGVGPDSAGSSRNPSKEGHPHYSEEAYRADDEAPARLQYSWMVEECILAAYDKKCVTCPLHGDFPLAQVAPDTMFMDLGESYLIRPENMQQGRLLGRGAFGFVFKGSCQRPGGVRNASYHVDVAMKMLQPVQPGPNAHQSAVMAFKAAQGKWSRDPLQYATKAYCNARQELNILLTLRHPHIVPLVGVCTRPLALVLDLAPHGALSAVLRHYRRSGARLGPFTLQAVILQAAKALEYLHQQHIIYRDLKSENVLVWALPPPFQDHPDDYVHIKLADYGISRLTLPSGTKGYGGTEGFMAPEIMRFNGEEEYTEKVDCFSFGMFIYELLTLHQPFEGHESVKECILEGGRPPLTYRETQYPSYMLDLMALCWSQQPTDRPSASQVVSISSAPEFTHLCDTVSLEHAGAEPVVGTASTCLAGAGAAADEGVAGAWLARGASMDLLLASPCSWLQSYSLTAPGPLSAACHVPALGGLGGQGAVWLGDASGQIHAYSAADCSHLFSYRLDPDDAEGASVCCLLPLPPLARVAVGLSNGRLFLVRSDTLPAAPTMAEGSFVMAELGSSSALYSLAAVFPGPGADGEEGALCELLCGEDRGNVSVYTIHDNVVTGHDVLQHPDQEQGEVRQLVAAAEHGSSAWSCCFPSSVVHQWDLETKALVNKLDCSKLVPCSESLKSISIEEHLSPGRCQVTALAVQRHELYIGTTWGCVVVAERATLRPITVFRPFEEEVAAIIPLGPGPGSGPPGRPESSLSEASASSSTAGSASASASSSDPAQANGPTSGACPPTKASSSGSVSGSAGAPGHQGCPYPLVATVGRGYRSLITRYTDTIPSTTSRSTCVLLWRAQHWAVR</sequence>
<dbReference type="PROSITE" id="PS51450">
    <property type="entry name" value="LRR"/>
    <property type="match status" value="5"/>
</dbReference>
<dbReference type="Pfam" id="PF00069">
    <property type="entry name" value="Pkinase"/>
    <property type="match status" value="1"/>
</dbReference>
<keyword evidence="4" id="KW-0433">Leucine-rich repeat</keyword>
<evidence type="ECO:0000256" key="15">
    <source>
        <dbReference type="SAM" id="MobiDB-lite"/>
    </source>
</evidence>
<feature type="region of interest" description="Disordered" evidence="15">
    <location>
        <begin position="611"/>
        <end position="642"/>
    </location>
</feature>
<feature type="domain" description="Protein kinase" evidence="16">
    <location>
        <begin position="1868"/>
        <end position="2172"/>
    </location>
</feature>
<feature type="compositionally biased region" description="Acidic residues" evidence="15">
    <location>
        <begin position="889"/>
        <end position="904"/>
    </location>
</feature>